<evidence type="ECO:0000313" key="1">
    <source>
        <dbReference type="EMBL" id="MFC7319337.1"/>
    </source>
</evidence>
<organism evidence="1 2">
    <name type="scientific">Halobacillus campisalis</name>
    <dbReference type="NCBI Taxonomy" id="435909"/>
    <lineage>
        <taxon>Bacteria</taxon>
        <taxon>Bacillati</taxon>
        <taxon>Bacillota</taxon>
        <taxon>Bacilli</taxon>
        <taxon>Bacillales</taxon>
        <taxon>Bacillaceae</taxon>
        <taxon>Halobacillus</taxon>
    </lineage>
</organism>
<dbReference type="RefSeq" id="WP_289216104.1">
    <property type="nucleotide sequence ID" value="NZ_JAPVRC010000005.1"/>
</dbReference>
<evidence type="ECO:0008006" key="3">
    <source>
        <dbReference type="Google" id="ProtNLM"/>
    </source>
</evidence>
<dbReference type="Proteomes" id="UP001596494">
    <property type="component" value="Unassembled WGS sequence"/>
</dbReference>
<keyword evidence="2" id="KW-1185">Reference proteome</keyword>
<proteinExistence type="predicted"/>
<protein>
    <recommendedName>
        <fullName evidence="3">Transposase</fullName>
    </recommendedName>
</protein>
<accession>A0ABW2JZ17</accession>
<evidence type="ECO:0000313" key="2">
    <source>
        <dbReference type="Proteomes" id="UP001596494"/>
    </source>
</evidence>
<comment type="caution">
    <text evidence="1">The sequence shown here is derived from an EMBL/GenBank/DDBJ whole genome shotgun (WGS) entry which is preliminary data.</text>
</comment>
<gene>
    <name evidence="1" type="ORF">ACFQMN_00385</name>
</gene>
<sequence length="78" mass="8953">MIVVELLMDHPGWHRLFGYVHSIINTGEICSIFTAGLCFGTGISDHTLVHLFEDIKKWRPKQPPFLARGYCNIFADYD</sequence>
<dbReference type="EMBL" id="JBHTBY010000001">
    <property type="protein sequence ID" value="MFC7319337.1"/>
    <property type="molecule type" value="Genomic_DNA"/>
</dbReference>
<reference evidence="2" key="1">
    <citation type="journal article" date="2019" name="Int. J. Syst. Evol. Microbiol.">
        <title>The Global Catalogue of Microorganisms (GCM) 10K type strain sequencing project: providing services to taxonomists for standard genome sequencing and annotation.</title>
        <authorList>
            <consortium name="The Broad Institute Genomics Platform"/>
            <consortium name="The Broad Institute Genome Sequencing Center for Infectious Disease"/>
            <person name="Wu L."/>
            <person name="Ma J."/>
        </authorList>
    </citation>
    <scope>NUCLEOTIDE SEQUENCE [LARGE SCALE GENOMIC DNA]</scope>
    <source>
        <strain evidence="2">CCUG 73951</strain>
    </source>
</reference>
<name>A0ABW2JZ17_9BACI</name>